<reference evidence="2" key="1">
    <citation type="submission" date="2020-09" db="EMBL/GenBank/DDBJ databases">
        <title>Whole genome shotgun sequence of Streptomyces xanthophaeus NBRC 12829.</title>
        <authorList>
            <person name="Komaki H."/>
            <person name="Tamura T."/>
        </authorList>
    </citation>
    <scope>NUCLEOTIDE SEQUENCE</scope>
    <source>
        <strain evidence="2">NBRC 12829</strain>
    </source>
</reference>
<gene>
    <name evidence="2" type="ORF">Sxan_34740</name>
</gene>
<protein>
    <submittedName>
        <fullName evidence="2">Uncharacterized protein</fullName>
    </submittedName>
</protein>
<keyword evidence="3" id="KW-1185">Reference proteome</keyword>
<proteinExistence type="predicted"/>
<sequence length="271" mass="29080">MPALHGGRETVVLVESDVLIVRHPHEQLHIPLKAVSRVLAEGQSVAIELTAAPTTDKTHVHRVWDVADDAAAFAFADAVNAALPERTAQTEAIDGADLVQGERLYEPGYRDWLRAVKRGALLASLVAIGSCVLVGFAGSPAAMILIIPLSVFGIPILMLGVLLAYGPFEERYLRKHGVRTAGVRLQGRPDPYGYTDPCGLVRTVRHSVQTWSIEAAYDPRDPGRVHPLQSRGRRIRDAVPAVLTLGIGLLFAGGAVVMVVGALLGEFDSLI</sequence>
<keyword evidence="1" id="KW-1133">Transmembrane helix</keyword>
<comment type="caution">
    <text evidence="2">The sequence shown here is derived from an EMBL/GenBank/DDBJ whole genome shotgun (WGS) entry which is preliminary data.</text>
</comment>
<evidence type="ECO:0000313" key="3">
    <source>
        <dbReference type="Proteomes" id="UP000600026"/>
    </source>
</evidence>
<dbReference type="AlphaFoldDB" id="A0A919GX16"/>
<feature type="transmembrane region" description="Helical" evidence="1">
    <location>
        <begin position="238"/>
        <end position="264"/>
    </location>
</feature>
<feature type="transmembrane region" description="Helical" evidence="1">
    <location>
        <begin position="143"/>
        <end position="165"/>
    </location>
</feature>
<dbReference type="RefSeq" id="WP_157853327.1">
    <property type="nucleotide sequence ID" value="NZ_BNEE01000006.1"/>
</dbReference>
<dbReference type="EMBL" id="BNEE01000006">
    <property type="protein sequence ID" value="GHI86110.1"/>
    <property type="molecule type" value="Genomic_DNA"/>
</dbReference>
<dbReference type="Proteomes" id="UP000600026">
    <property type="component" value="Unassembled WGS sequence"/>
</dbReference>
<organism evidence="2 3">
    <name type="scientific">Streptomyces xanthophaeus</name>
    <dbReference type="NCBI Taxonomy" id="67385"/>
    <lineage>
        <taxon>Bacteria</taxon>
        <taxon>Bacillati</taxon>
        <taxon>Actinomycetota</taxon>
        <taxon>Actinomycetes</taxon>
        <taxon>Kitasatosporales</taxon>
        <taxon>Streptomycetaceae</taxon>
        <taxon>Streptomyces</taxon>
    </lineage>
</organism>
<feature type="transmembrane region" description="Helical" evidence="1">
    <location>
        <begin position="119"/>
        <end position="137"/>
    </location>
</feature>
<keyword evidence="1" id="KW-0472">Membrane</keyword>
<accession>A0A919GX16</accession>
<dbReference type="OrthoDB" id="4179105at2"/>
<evidence type="ECO:0000256" key="1">
    <source>
        <dbReference type="SAM" id="Phobius"/>
    </source>
</evidence>
<evidence type="ECO:0000313" key="2">
    <source>
        <dbReference type="EMBL" id="GHI86110.1"/>
    </source>
</evidence>
<keyword evidence="1" id="KW-0812">Transmembrane</keyword>
<name>A0A919GX16_9ACTN</name>